<dbReference type="RefSeq" id="XP_021885015.1">
    <property type="nucleotide sequence ID" value="XM_022022929.1"/>
</dbReference>
<feature type="region of interest" description="Disordered" evidence="1">
    <location>
        <begin position="321"/>
        <end position="341"/>
    </location>
</feature>
<dbReference type="SUPFAM" id="SSF52047">
    <property type="entry name" value="RNI-like"/>
    <property type="match status" value="1"/>
</dbReference>
<name>A0A1Y2GYA2_9FUNG</name>
<accession>A0A1Y2GYA2</accession>
<dbReference type="Gene3D" id="3.80.10.10">
    <property type="entry name" value="Ribonuclease Inhibitor"/>
    <property type="match status" value="1"/>
</dbReference>
<organism evidence="2 3">
    <name type="scientific">Lobosporangium transversale</name>
    <dbReference type="NCBI Taxonomy" id="64571"/>
    <lineage>
        <taxon>Eukaryota</taxon>
        <taxon>Fungi</taxon>
        <taxon>Fungi incertae sedis</taxon>
        <taxon>Mucoromycota</taxon>
        <taxon>Mortierellomycotina</taxon>
        <taxon>Mortierellomycetes</taxon>
        <taxon>Mortierellales</taxon>
        <taxon>Mortierellaceae</taxon>
        <taxon>Lobosporangium</taxon>
    </lineage>
</organism>
<dbReference type="PANTHER" id="PTHR38926">
    <property type="entry name" value="F-BOX DOMAIN CONTAINING PROTEIN, EXPRESSED"/>
    <property type="match status" value="1"/>
</dbReference>
<sequence length="1058" mass="120931">MFLPTAMENVFSVPELLHHIQLWLSKTDLANCILVSKAFQKTFTPLLWHTISLKTLVQHRRFTENPEVQHALARNMVHIRVIQIQSCKSLEPFLMADISQLKHLHTLEFPWPARADTDYRGFLKRQRLTITPDGTPIYVNATPAPDSIGNPPIDSTLLGPVDWMDMKSVFLIYYQKMELHSHLQRCEREVIQQFKQEYHTWVVENFQKYHQLAEQYMAESLQAGEAGYPVLGTTANGAAAATAAAETTKQWIGMLLWEITHYIRLVDSFLIMPLSIRPTTLEQELLDWFRRLKEQKKTLLDITEVLEERYSAATRIRTRQDQIVEQQASPKDKSAQRKPLNTSEQLYRLHSTLKTQWEEIPQNTCVIQSRLRMLRDPTSLSSSQVVDGFGIFPHQSRLQCEQQTESQRLRDEVENMLLRLQGGNNNGQGKLIVRKQVPRDDLDLFLDQIYIFIRSLAQDERSAVIDRIQQQVSLTSTEPPSSPDRRRPPASTVPKPLPWDYDTDQDRNHLVQFLHHAPKITAFHSARPLTWDCGLYQALSTRLKTFSEMTSISIYTQELDQHWCSGNLEHLLDACSPQLEALRIAGPQTFRAEVLAQNVGALQSSQNCSQAKKMRQIETSRTSLRRLALEGDCKHYFRPSFLNRCPELKSLSLSDCQDSLVEDISRWIQSCCPLLEELAISKVTEPRAAGALDAILGACVGLSSSTDLRSCTVPLLKKGNVYVNSQAGQTTNLKSLLVFGYQFAEHDPAIDAICQHGRKGLRYFALKSCEGLWTRRQLDLATHEMKIIEGDPPQIYRVLEALGPQLEYLDLLHYGGVPLRSPAYSRFEATDFAKYAYANNNFNSGNGHHDDNSSDNSNGSASTGNRSMTKDQCGNGQRLIWVFIPTLKVLRICIGGFYRPTLDNRHSTTIYPFNPRIKDPIMSRDIEIRVCQILGSFSALEELHLGLDEADGPYCIGDPSMMFQNTSLALSLDHGLWAMSGLKQLKVLKVTRMDHRIGLEEIQWMCEHWPRLDIVHGLLRQMSTKESIGLQERWEQQKAENERIVKWLKANKPFLRYT</sequence>
<feature type="region of interest" description="Disordered" evidence="1">
    <location>
        <begin position="471"/>
        <end position="499"/>
    </location>
</feature>
<gene>
    <name evidence="2" type="ORF">BCR41DRAFT_346606</name>
</gene>
<comment type="caution">
    <text evidence="2">The sequence shown here is derived from an EMBL/GenBank/DDBJ whole genome shotgun (WGS) entry which is preliminary data.</text>
</comment>
<dbReference type="AlphaFoldDB" id="A0A1Y2GYA2"/>
<evidence type="ECO:0000313" key="2">
    <source>
        <dbReference type="EMBL" id="ORZ27288.1"/>
    </source>
</evidence>
<protein>
    <submittedName>
        <fullName evidence="2">Uncharacterized protein</fullName>
    </submittedName>
</protein>
<reference evidence="2 3" key="1">
    <citation type="submission" date="2016-07" db="EMBL/GenBank/DDBJ databases">
        <title>Pervasive Adenine N6-methylation of Active Genes in Fungi.</title>
        <authorList>
            <consortium name="DOE Joint Genome Institute"/>
            <person name="Mondo S.J."/>
            <person name="Dannebaum R.O."/>
            <person name="Kuo R.C."/>
            <person name="Labutti K."/>
            <person name="Haridas S."/>
            <person name="Kuo A."/>
            <person name="Salamov A."/>
            <person name="Ahrendt S.R."/>
            <person name="Lipzen A."/>
            <person name="Sullivan W."/>
            <person name="Andreopoulos W.B."/>
            <person name="Clum A."/>
            <person name="Lindquist E."/>
            <person name="Daum C."/>
            <person name="Ramamoorthy G.K."/>
            <person name="Gryganskyi A."/>
            <person name="Culley D."/>
            <person name="Magnuson J.K."/>
            <person name="James T.Y."/>
            <person name="O'Malley M.A."/>
            <person name="Stajich J.E."/>
            <person name="Spatafora J.W."/>
            <person name="Visel A."/>
            <person name="Grigoriev I.V."/>
        </authorList>
    </citation>
    <scope>NUCLEOTIDE SEQUENCE [LARGE SCALE GENOMIC DNA]</scope>
    <source>
        <strain evidence="2 3">NRRL 3116</strain>
    </source>
</reference>
<dbReference type="InParanoid" id="A0A1Y2GYA2"/>
<dbReference type="PANTHER" id="PTHR38926:SF72">
    <property type="entry name" value="IM:7136021-RELATED"/>
    <property type="match status" value="1"/>
</dbReference>
<dbReference type="InterPro" id="IPR032675">
    <property type="entry name" value="LRR_dom_sf"/>
</dbReference>
<evidence type="ECO:0000256" key="1">
    <source>
        <dbReference type="SAM" id="MobiDB-lite"/>
    </source>
</evidence>
<feature type="region of interest" description="Disordered" evidence="1">
    <location>
        <begin position="846"/>
        <end position="870"/>
    </location>
</feature>
<proteinExistence type="predicted"/>
<evidence type="ECO:0000313" key="3">
    <source>
        <dbReference type="Proteomes" id="UP000193648"/>
    </source>
</evidence>
<dbReference type="EMBL" id="MCFF01000004">
    <property type="protein sequence ID" value="ORZ27288.1"/>
    <property type="molecule type" value="Genomic_DNA"/>
</dbReference>
<feature type="compositionally biased region" description="Polar residues" evidence="1">
    <location>
        <begin position="861"/>
        <end position="870"/>
    </location>
</feature>
<keyword evidence="3" id="KW-1185">Reference proteome</keyword>
<dbReference type="Proteomes" id="UP000193648">
    <property type="component" value="Unassembled WGS sequence"/>
</dbReference>
<dbReference type="OrthoDB" id="2419731at2759"/>
<dbReference type="GeneID" id="33564773"/>